<name>A0ABV0F6U2_9ENTE</name>
<reference evidence="1 2" key="2">
    <citation type="submission" date="2024-02" db="EMBL/GenBank/DDBJ databases">
        <title>The Genome Sequence of Enterococcus diestrammenae JM9A.</title>
        <authorList>
            <person name="Earl A."/>
            <person name="Manson A."/>
            <person name="Gilmore M."/>
            <person name="Sanders J."/>
            <person name="Shea T."/>
            <person name="Howe W."/>
            <person name="Livny J."/>
            <person name="Cuomo C."/>
            <person name="Neafsey D."/>
            <person name="Birren B."/>
        </authorList>
    </citation>
    <scope>NUCLEOTIDE SEQUENCE [LARGE SCALE GENOMIC DNA]</scope>
    <source>
        <strain evidence="1 2">JM9A</strain>
    </source>
</reference>
<organism evidence="1 2">
    <name type="scientific">Enterococcus diestrammenae</name>
    <dbReference type="NCBI Taxonomy" id="1155073"/>
    <lineage>
        <taxon>Bacteria</taxon>
        <taxon>Bacillati</taxon>
        <taxon>Bacillota</taxon>
        <taxon>Bacilli</taxon>
        <taxon>Lactobacillales</taxon>
        <taxon>Enterococcaceae</taxon>
        <taxon>Enterococcus</taxon>
    </lineage>
</organism>
<dbReference type="EMBL" id="MAEI02000001">
    <property type="protein sequence ID" value="MEO1782802.1"/>
    <property type="molecule type" value="Genomic_DNA"/>
</dbReference>
<accession>A0ABV0F6U2</accession>
<gene>
    <name evidence="1" type="ORF">BAU18_002417</name>
</gene>
<dbReference type="RefSeq" id="WP_161869842.1">
    <property type="nucleotide sequence ID" value="NZ_MAEI02000001.1"/>
</dbReference>
<dbReference type="PANTHER" id="PTHR48098:SF1">
    <property type="entry name" value="DIACYLGLYCEROL ACYLTRANSFERASE_MYCOLYLTRANSFERASE AG85A"/>
    <property type="match status" value="1"/>
</dbReference>
<reference evidence="2" key="1">
    <citation type="submission" date="2016-06" db="EMBL/GenBank/DDBJ databases">
        <title>Four novel species of enterococci isolated from chicken manure.</title>
        <authorList>
            <person name="Van Tyne D."/>
        </authorList>
    </citation>
    <scope>NUCLEOTIDE SEQUENCE [LARGE SCALE GENOMIC DNA]</scope>
    <source>
        <strain evidence="2">JM9A</strain>
    </source>
</reference>
<dbReference type="PANTHER" id="PTHR48098">
    <property type="entry name" value="ENTEROCHELIN ESTERASE-RELATED"/>
    <property type="match status" value="1"/>
</dbReference>
<dbReference type="Pfam" id="PF00756">
    <property type="entry name" value="Esterase"/>
    <property type="match status" value="1"/>
</dbReference>
<dbReference type="InterPro" id="IPR029058">
    <property type="entry name" value="AB_hydrolase_fold"/>
</dbReference>
<protein>
    <recommendedName>
        <fullName evidence="3">Esterase</fullName>
    </recommendedName>
</protein>
<evidence type="ECO:0000313" key="2">
    <source>
        <dbReference type="Proteomes" id="UP001429357"/>
    </source>
</evidence>
<comment type="caution">
    <text evidence="1">The sequence shown here is derived from an EMBL/GenBank/DDBJ whole genome shotgun (WGS) entry which is preliminary data.</text>
</comment>
<dbReference type="Gene3D" id="3.40.50.1820">
    <property type="entry name" value="alpha/beta hydrolase"/>
    <property type="match status" value="1"/>
</dbReference>
<dbReference type="InterPro" id="IPR000801">
    <property type="entry name" value="Esterase-like"/>
</dbReference>
<keyword evidence="2" id="KW-1185">Reference proteome</keyword>
<dbReference type="InterPro" id="IPR050583">
    <property type="entry name" value="Mycobacterial_A85_antigen"/>
</dbReference>
<evidence type="ECO:0000313" key="1">
    <source>
        <dbReference type="EMBL" id="MEO1782802.1"/>
    </source>
</evidence>
<dbReference type="SUPFAM" id="SSF53474">
    <property type="entry name" value="alpha/beta-Hydrolases"/>
    <property type="match status" value="1"/>
</dbReference>
<sequence length="252" mass="28734">MAINHIHFSSQILGKGTSVNVFLPQVKRAHYPVLYLLHGWSDDCHAWLDNTSLARYGNEYPFIIVMPQVELSYYTNMFQGEAYFDFLTQELPAFIQQWFPVSPRPEATFVAGLSMGGYGAFKWALSYPNQFRGAAALSGALDVVNLWENDPSRDKRFTRIFGSLAAVKGSENDLQAITAKHQATAQHLCLYQSCGTEDFLLSVNRQYARQWQSQFANYEYQEHPGTHNWAFWDQEIQTVLAKFAHCLEDAGQ</sequence>
<proteinExistence type="predicted"/>
<dbReference type="Proteomes" id="UP001429357">
    <property type="component" value="Unassembled WGS sequence"/>
</dbReference>
<evidence type="ECO:0008006" key="3">
    <source>
        <dbReference type="Google" id="ProtNLM"/>
    </source>
</evidence>